<keyword evidence="1" id="KW-1133">Transmembrane helix</keyword>
<dbReference type="EMBL" id="MHCP01000030">
    <property type="protein sequence ID" value="OGY22871.1"/>
    <property type="molecule type" value="Genomic_DNA"/>
</dbReference>
<evidence type="ECO:0000313" key="4">
    <source>
        <dbReference type="Proteomes" id="UP000176631"/>
    </source>
</evidence>
<feature type="transmembrane region" description="Helical" evidence="1">
    <location>
        <begin position="154"/>
        <end position="173"/>
    </location>
</feature>
<keyword evidence="1" id="KW-0472">Membrane</keyword>
<proteinExistence type="predicted"/>
<feature type="transmembrane region" description="Helical" evidence="1">
    <location>
        <begin position="28"/>
        <end position="47"/>
    </location>
</feature>
<dbReference type="Pfam" id="PF00884">
    <property type="entry name" value="Sulfatase"/>
    <property type="match status" value="1"/>
</dbReference>
<feature type="domain" description="Sulfatase N-terminal" evidence="2">
    <location>
        <begin position="288"/>
        <end position="469"/>
    </location>
</feature>
<dbReference type="SUPFAM" id="SSF53649">
    <property type="entry name" value="Alkaline phosphatase-like"/>
    <property type="match status" value="1"/>
</dbReference>
<protein>
    <recommendedName>
        <fullName evidence="2">Sulfatase N-terminal domain-containing protein</fullName>
    </recommendedName>
</protein>
<name>A0A1G1W5G0_9BACT</name>
<dbReference type="Proteomes" id="UP000176631">
    <property type="component" value="Unassembled WGS sequence"/>
</dbReference>
<evidence type="ECO:0000259" key="2">
    <source>
        <dbReference type="Pfam" id="PF00884"/>
    </source>
</evidence>
<keyword evidence="1" id="KW-0812">Transmembrane</keyword>
<feature type="transmembrane region" description="Helical" evidence="1">
    <location>
        <begin position="87"/>
        <end position="105"/>
    </location>
</feature>
<dbReference type="STRING" id="1802593.A2172_02935"/>
<feature type="transmembrane region" description="Helical" evidence="1">
    <location>
        <begin position="125"/>
        <end position="142"/>
    </location>
</feature>
<dbReference type="AlphaFoldDB" id="A0A1G1W5G0"/>
<dbReference type="InterPro" id="IPR017850">
    <property type="entry name" value="Alkaline_phosphatase_core_sf"/>
</dbReference>
<sequence length="546" mass="63296">MVKRTSRLKIPKKYNQVVKTIQNSGAKIFLFPFHPILFAIYPILFLYNQNIKEVYLSETIIPLSISLISATIILVSFNFVFKSINKAAFFSSLFIIIFFSHGHLHKLIGERPFWIWSFKIGVDKTLFFVWVLLLTSTIFFLLRTRKKLLTFKITLNIVAIFLVLIPLSSITLYELSSGRILKRGYSEKTAKELTEDKRNPAGKNPDIYYLIFDSYAGNDTIEGLYKYDNSSFMNFLKERGFYIATKSNANYAKSSLSLASSLNIMFLNDLSQRAGNNSSETLLYPLIEDNKVVSFLKSAGYNYYHVGSWWPPTSKNRNATKSYQPNGVSYSDNFSSRLIDTTALLPIIRVLFPNTVYWDDWERHYKIAIFQLNTLETVVNKRGPKFVFAHVLLPHGPFVFGKNCEYVSRGQLEKKPSRNGYLDQLSCTNKKIETLVDKILEVSKEPPIIILQADEGGPFIKYKNNGNNYKDFNDETLKERYRIINAYYLPGVKDNHLYSTITPVNSFRLIFNLYFDKKLDLLPDKSYAYENLDHLYKFFEITERIN</sequence>
<gene>
    <name evidence="3" type="ORF">A2172_02935</name>
</gene>
<dbReference type="InterPro" id="IPR000917">
    <property type="entry name" value="Sulfatase_N"/>
</dbReference>
<reference evidence="3 4" key="1">
    <citation type="journal article" date="2016" name="Nat. Commun.">
        <title>Thousands of microbial genomes shed light on interconnected biogeochemical processes in an aquifer system.</title>
        <authorList>
            <person name="Anantharaman K."/>
            <person name="Brown C.T."/>
            <person name="Hug L.A."/>
            <person name="Sharon I."/>
            <person name="Castelle C.J."/>
            <person name="Probst A.J."/>
            <person name="Thomas B.C."/>
            <person name="Singh A."/>
            <person name="Wilkins M.J."/>
            <person name="Karaoz U."/>
            <person name="Brodie E.L."/>
            <person name="Williams K.H."/>
            <person name="Hubbard S.S."/>
            <person name="Banfield J.F."/>
        </authorList>
    </citation>
    <scope>NUCLEOTIDE SEQUENCE [LARGE SCALE GENOMIC DNA]</scope>
</reference>
<accession>A0A1G1W5G0</accession>
<organism evidence="3 4">
    <name type="scientific">Candidatus Woykebacteria bacterium RBG_13_40_15</name>
    <dbReference type="NCBI Taxonomy" id="1802593"/>
    <lineage>
        <taxon>Bacteria</taxon>
        <taxon>Candidatus Woykeibacteriota</taxon>
    </lineage>
</organism>
<comment type="caution">
    <text evidence="3">The sequence shown here is derived from an EMBL/GenBank/DDBJ whole genome shotgun (WGS) entry which is preliminary data.</text>
</comment>
<evidence type="ECO:0000256" key="1">
    <source>
        <dbReference type="SAM" id="Phobius"/>
    </source>
</evidence>
<evidence type="ECO:0000313" key="3">
    <source>
        <dbReference type="EMBL" id="OGY22871.1"/>
    </source>
</evidence>
<feature type="transmembrane region" description="Helical" evidence="1">
    <location>
        <begin position="59"/>
        <end position="80"/>
    </location>
</feature>
<dbReference type="Gene3D" id="3.40.720.10">
    <property type="entry name" value="Alkaline Phosphatase, subunit A"/>
    <property type="match status" value="1"/>
</dbReference>